<dbReference type="GO" id="GO:0003824">
    <property type="term" value="F:catalytic activity"/>
    <property type="evidence" value="ECO:0007669"/>
    <property type="project" value="InterPro"/>
</dbReference>
<proteinExistence type="predicted"/>
<protein>
    <recommendedName>
        <fullName evidence="1">Endonuclease/exonuclease/phosphatase domain-containing protein</fullName>
    </recommendedName>
</protein>
<evidence type="ECO:0000313" key="3">
    <source>
        <dbReference type="Proteomes" id="UP000289738"/>
    </source>
</evidence>
<gene>
    <name evidence="2" type="ORF">Ahy_B05g078065</name>
</gene>
<feature type="domain" description="Endonuclease/exonuclease/phosphatase" evidence="1">
    <location>
        <begin position="4"/>
        <end position="224"/>
    </location>
</feature>
<dbReference type="InterPro" id="IPR005135">
    <property type="entry name" value="Endo/exonuclease/phosphatase"/>
</dbReference>
<dbReference type="EMBL" id="SDMP01000015">
    <property type="protein sequence ID" value="RYR09681.1"/>
    <property type="molecule type" value="Genomic_DNA"/>
</dbReference>
<accession>A0A444Z688</accession>
<dbReference type="SUPFAM" id="SSF56219">
    <property type="entry name" value="DNase I-like"/>
    <property type="match status" value="1"/>
</dbReference>
<dbReference type="PANTHER" id="PTHR33710">
    <property type="entry name" value="BNAC02G09200D PROTEIN"/>
    <property type="match status" value="1"/>
</dbReference>
<dbReference type="PANTHER" id="PTHR33710:SF77">
    <property type="entry name" value="DNASE I-LIKE SUPERFAMILY PROTEIN"/>
    <property type="match status" value="1"/>
</dbReference>
<reference evidence="2 3" key="1">
    <citation type="submission" date="2019-01" db="EMBL/GenBank/DDBJ databases">
        <title>Sequencing of cultivated peanut Arachis hypogaea provides insights into genome evolution and oil improvement.</title>
        <authorList>
            <person name="Chen X."/>
        </authorList>
    </citation>
    <scope>NUCLEOTIDE SEQUENCE [LARGE SCALE GENOMIC DNA]</scope>
    <source>
        <strain evidence="3">cv. Fuhuasheng</strain>
        <tissue evidence="2">Leaves</tissue>
    </source>
</reference>
<sequence length="469" mass="55644">MSVISWNCRGAAAPATVSEAQDLCRKIKPDILFLIETRAKECRIIKLKRKLRFEKHFCVEPRDLSDGLCFLWNKNIDIDIYSWSDNYIKVKVKEDNNNEWSCCFVYENPKFQHRKAQWKELSTHNRPTNDPQIFIGDFNDILDQEEKVGLHPKPRSQIEEFRKFINYNGLMDVDLKGGRFTWFSNPRNGFVTRERLDRALANWAWRMLYQNATLTALPAISSDHCPILLQLNPKGRSSKQFKYEAYWEDHEEYKEIIKRGWNKNKNQGGKWKNILGKIRNCKTELSKWSKQTFRRADMEINRLKEELMQLQKRDLTKEVQQHIITLKKEIEALWRREEKYWGQRSRIKWLRWGDKNTSFFHASTIQRRDRNRIERLRNQEGQWISGNKEIMSLIEEHFTKLFTTTGGRNFEDSIRKVPRRVTQQMNEELLRGITDAEIKEAAFLMGSLKALSPDGLNGLFFSKALGCNP</sequence>
<comment type="caution">
    <text evidence="2">The sequence shown here is derived from an EMBL/GenBank/DDBJ whole genome shotgun (WGS) entry which is preliminary data.</text>
</comment>
<organism evidence="2 3">
    <name type="scientific">Arachis hypogaea</name>
    <name type="common">Peanut</name>
    <dbReference type="NCBI Taxonomy" id="3818"/>
    <lineage>
        <taxon>Eukaryota</taxon>
        <taxon>Viridiplantae</taxon>
        <taxon>Streptophyta</taxon>
        <taxon>Embryophyta</taxon>
        <taxon>Tracheophyta</taxon>
        <taxon>Spermatophyta</taxon>
        <taxon>Magnoliopsida</taxon>
        <taxon>eudicotyledons</taxon>
        <taxon>Gunneridae</taxon>
        <taxon>Pentapetalae</taxon>
        <taxon>rosids</taxon>
        <taxon>fabids</taxon>
        <taxon>Fabales</taxon>
        <taxon>Fabaceae</taxon>
        <taxon>Papilionoideae</taxon>
        <taxon>50 kb inversion clade</taxon>
        <taxon>dalbergioids sensu lato</taxon>
        <taxon>Dalbergieae</taxon>
        <taxon>Pterocarpus clade</taxon>
        <taxon>Arachis</taxon>
    </lineage>
</organism>
<dbReference type="Proteomes" id="UP000289738">
    <property type="component" value="Chromosome B05"/>
</dbReference>
<dbReference type="STRING" id="3818.A0A444Z688"/>
<evidence type="ECO:0000259" key="1">
    <source>
        <dbReference type="Pfam" id="PF03372"/>
    </source>
</evidence>
<dbReference type="AlphaFoldDB" id="A0A444Z688"/>
<name>A0A444Z688_ARAHY</name>
<dbReference type="InterPro" id="IPR036691">
    <property type="entry name" value="Endo/exonu/phosph_ase_sf"/>
</dbReference>
<dbReference type="Pfam" id="PF03372">
    <property type="entry name" value="Exo_endo_phos"/>
    <property type="match status" value="1"/>
</dbReference>
<evidence type="ECO:0000313" key="2">
    <source>
        <dbReference type="EMBL" id="RYR09681.1"/>
    </source>
</evidence>
<dbReference type="Gene3D" id="3.60.10.10">
    <property type="entry name" value="Endonuclease/exonuclease/phosphatase"/>
    <property type="match status" value="1"/>
</dbReference>
<keyword evidence="3" id="KW-1185">Reference proteome</keyword>